<comment type="caution">
    <text evidence="1">The sequence shown here is derived from an EMBL/GenBank/DDBJ whole genome shotgun (WGS) entry which is preliminary data.</text>
</comment>
<dbReference type="Proteomes" id="UP001500340">
    <property type="component" value="Unassembled WGS sequence"/>
</dbReference>
<name>A0ABN0YW32_9BACL</name>
<accession>A0ABN0YW32</accession>
<protein>
    <submittedName>
        <fullName evidence="1">Uncharacterized protein</fullName>
    </submittedName>
</protein>
<evidence type="ECO:0000313" key="1">
    <source>
        <dbReference type="EMBL" id="GAA0412419.1"/>
    </source>
</evidence>
<gene>
    <name evidence="1" type="ORF">GCM10008933_48350</name>
</gene>
<organism evidence="1 2">
    <name type="scientific">Paenibacillus motobuensis</name>
    <dbReference type="NCBI Taxonomy" id="295324"/>
    <lineage>
        <taxon>Bacteria</taxon>
        <taxon>Bacillati</taxon>
        <taxon>Bacillota</taxon>
        <taxon>Bacilli</taxon>
        <taxon>Bacillales</taxon>
        <taxon>Paenibacillaceae</taxon>
        <taxon>Paenibacillus</taxon>
    </lineage>
</organism>
<reference evidence="1 2" key="1">
    <citation type="journal article" date="2019" name="Int. J. Syst. Evol. Microbiol.">
        <title>The Global Catalogue of Microorganisms (GCM) 10K type strain sequencing project: providing services to taxonomists for standard genome sequencing and annotation.</title>
        <authorList>
            <consortium name="The Broad Institute Genomics Platform"/>
            <consortium name="The Broad Institute Genome Sequencing Center for Infectious Disease"/>
            <person name="Wu L."/>
            <person name="Ma J."/>
        </authorList>
    </citation>
    <scope>NUCLEOTIDE SEQUENCE [LARGE SCALE GENOMIC DNA]</scope>
    <source>
        <strain evidence="1 2">JCM 12774</strain>
    </source>
</reference>
<sequence length="69" mass="7785">MRASSFYIEYTLSYSIFSEKIGHLNLINSLFYVMVVLQDIHPVHKAITAASKGLSNKLSKSKSLGFYLL</sequence>
<proteinExistence type="predicted"/>
<dbReference type="EMBL" id="BAAACX010000028">
    <property type="protein sequence ID" value="GAA0412419.1"/>
    <property type="molecule type" value="Genomic_DNA"/>
</dbReference>
<keyword evidence="2" id="KW-1185">Reference proteome</keyword>
<evidence type="ECO:0000313" key="2">
    <source>
        <dbReference type="Proteomes" id="UP001500340"/>
    </source>
</evidence>